<organism evidence="1 2">
    <name type="scientific">Paraburkholderia phenazinium</name>
    <dbReference type="NCBI Taxonomy" id="60549"/>
    <lineage>
        <taxon>Bacteria</taxon>
        <taxon>Pseudomonadati</taxon>
        <taxon>Pseudomonadota</taxon>
        <taxon>Betaproteobacteria</taxon>
        <taxon>Burkholderiales</taxon>
        <taxon>Burkholderiaceae</taxon>
        <taxon>Paraburkholderia</taxon>
    </lineage>
</organism>
<evidence type="ECO:0000313" key="1">
    <source>
        <dbReference type="EMBL" id="SIO53128.1"/>
    </source>
</evidence>
<accession>A0A1N6K981</accession>
<protein>
    <submittedName>
        <fullName evidence="1">Uncharacterized protein</fullName>
    </submittedName>
</protein>
<gene>
    <name evidence="1" type="ORF">SAMN05444168_6467</name>
</gene>
<dbReference type="AlphaFoldDB" id="A0A1N6K981"/>
<evidence type="ECO:0000313" key="2">
    <source>
        <dbReference type="Proteomes" id="UP000184693"/>
    </source>
</evidence>
<dbReference type="EMBL" id="FSRM01000002">
    <property type="protein sequence ID" value="SIO53128.1"/>
    <property type="molecule type" value="Genomic_DNA"/>
</dbReference>
<sequence>MSACLFAGSSWIGGSEEVSNVTFARDPDSNQFSAMILKLVDGKPKLVYILIQYKTDGDNGMVHSEAFSAFGSHAREGCQAS</sequence>
<name>A0A1N6K981_9BURK</name>
<dbReference type="RefSeq" id="WP_074268291.1">
    <property type="nucleotide sequence ID" value="NZ_FSRM01000002.1"/>
</dbReference>
<dbReference type="Proteomes" id="UP000184693">
    <property type="component" value="Unassembled WGS sequence"/>
</dbReference>
<reference evidence="1 2" key="1">
    <citation type="submission" date="2016-11" db="EMBL/GenBank/DDBJ databases">
        <authorList>
            <person name="Jaros S."/>
            <person name="Januszkiewicz K."/>
            <person name="Wedrychowicz H."/>
        </authorList>
    </citation>
    <scope>NUCLEOTIDE SEQUENCE [LARGE SCALE GENOMIC DNA]</scope>
    <source>
        <strain evidence="1 2">GAS86</strain>
    </source>
</reference>
<proteinExistence type="predicted"/>